<dbReference type="InterPro" id="IPR001845">
    <property type="entry name" value="HTH_ArsR_DNA-bd_dom"/>
</dbReference>
<proteinExistence type="predicted"/>
<dbReference type="RefSeq" id="WP_141149470.1">
    <property type="nucleotide sequence ID" value="NZ_VHLG01000008.1"/>
</dbReference>
<dbReference type="InterPro" id="IPR029063">
    <property type="entry name" value="SAM-dependent_MTases_sf"/>
</dbReference>
<evidence type="ECO:0000259" key="1">
    <source>
        <dbReference type="PROSITE" id="PS50987"/>
    </source>
</evidence>
<dbReference type="CDD" id="cd02440">
    <property type="entry name" value="AdoMet_MTases"/>
    <property type="match status" value="1"/>
</dbReference>
<dbReference type="SUPFAM" id="SSF53335">
    <property type="entry name" value="S-adenosyl-L-methionine-dependent methyltransferases"/>
    <property type="match status" value="1"/>
</dbReference>
<evidence type="ECO:0000313" key="3">
    <source>
        <dbReference type="Proteomes" id="UP000318801"/>
    </source>
</evidence>
<evidence type="ECO:0000313" key="2">
    <source>
        <dbReference type="EMBL" id="TPW29747.1"/>
    </source>
</evidence>
<name>A0A506UDC7_9HYPH</name>
<dbReference type="InterPro" id="IPR036390">
    <property type="entry name" value="WH_DNA-bd_sf"/>
</dbReference>
<dbReference type="Gene3D" id="1.10.10.10">
    <property type="entry name" value="Winged helix-like DNA-binding domain superfamily/Winged helix DNA-binding domain"/>
    <property type="match status" value="1"/>
</dbReference>
<reference evidence="2 3" key="1">
    <citation type="submission" date="2019-06" db="EMBL/GenBank/DDBJ databases">
        <authorList>
            <person name="Li M."/>
        </authorList>
    </citation>
    <scope>NUCLEOTIDE SEQUENCE [LARGE SCALE GENOMIC DNA]</scope>
    <source>
        <strain evidence="2 3">BGMRC2036</strain>
    </source>
</reference>
<feature type="domain" description="HTH arsR-type" evidence="1">
    <location>
        <begin position="1"/>
        <end position="96"/>
    </location>
</feature>
<accession>A0A506UDC7</accession>
<protein>
    <submittedName>
        <fullName evidence="2">Metalloregulator ArsR/SmtB family transcription factor</fullName>
    </submittedName>
</protein>
<dbReference type="OrthoDB" id="9789575at2"/>
<dbReference type="Pfam" id="PF01022">
    <property type="entry name" value="HTH_5"/>
    <property type="match status" value="1"/>
</dbReference>
<dbReference type="EMBL" id="VHLG01000008">
    <property type="protein sequence ID" value="TPW29747.1"/>
    <property type="molecule type" value="Genomic_DNA"/>
</dbReference>
<gene>
    <name evidence="2" type="ORF">FJU08_13140</name>
</gene>
<dbReference type="NCBIfam" id="NF033788">
    <property type="entry name" value="HTH_metalloreg"/>
    <property type="match status" value="1"/>
</dbReference>
<dbReference type="PANTHER" id="PTHR43591">
    <property type="entry name" value="METHYLTRANSFERASE"/>
    <property type="match status" value="1"/>
</dbReference>
<sequence>MASFGLDELVEVLKAAGEPSRLRLLSLLASADLTVSDLTDILGQSQPRISRHLKLLGEAGLVDRYQEGAWAYFRLREDGGAVNLARQLLASAAGDDPTLLRDAARLASVRQQRSKRAQAYFARHAGEWDEMRRLHVAEEEVERCLVDLVGTKPVQALLDLGTGTGRMLLLLKDIYRRAVGVDASRDMLAVARANLDAEGLNRAVVRLGDILNLPLEREDFDLVIVHQVLHFLDHPDQAIAEAARVLRPEGRLLVVDFAPHDLEYLREEHAHLRLGFSHQTMEDWMTRAGLKVERVVDLPSGHEGREALTVSVWLARDPRLLVAEQKDTHSVRSA</sequence>
<dbReference type="PRINTS" id="PR00778">
    <property type="entry name" value="HTHARSR"/>
</dbReference>
<comment type="caution">
    <text evidence="2">The sequence shown here is derived from an EMBL/GenBank/DDBJ whole genome shotgun (WGS) entry which is preliminary data.</text>
</comment>
<dbReference type="AlphaFoldDB" id="A0A506UDC7"/>
<organism evidence="2 3">
    <name type="scientific">Martelella alba</name>
    <dbReference type="NCBI Taxonomy" id="2590451"/>
    <lineage>
        <taxon>Bacteria</taxon>
        <taxon>Pseudomonadati</taxon>
        <taxon>Pseudomonadota</taxon>
        <taxon>Alphaproteobacteria</taxon>
        <taxon>Hyphomicrobiales</taxon>
        <taxon>Aurantimonadaceae</taxon>
        <taxon>Martelella</taxon>
    </lineage>
</organism>
<dbReference type="GO" id="GO:0008757">
    <property type="term" value="F:S-adenosylmethionine-dependent methyltransferase activity"/>
    <property type="evidence" value="ECO:0007669"/>
    <property type="project" value="InterPro"/>
</dbReference>
<dbReference type="InterPro" id="IPR013216">
    <property type="entry name" value="Methyltransf_11"/>
</dbReference>
<dbReference type="SUPFAM" id="SSF46785">
    <property type="entry name" value="Winged helix' DNA-binding domain"/>
    <property type="match status" value="1"/>
</dbReference>
<dbReference type="Pfam" id="PF08241">
    <property type="entry name" value="Methyltransf_11"/>
    <property type="match status" value="1"/>
</dbReference>
<dbReference type="PROSITE" id="PS50987">
    <property type="entry name" value="HTH_ARSR_2"/>
    <property type="match status" value="1"/>
</dbReference>
<dbReference type="SMART" id="SM00418">
    <property type="entry name" value="HTH_ARSR"/>
    <property type="match status" value="1"/>
</dbReference>
<keyword evidence="3" id="KW-1185">Reference proteome</keyword>
<dbReference type="CDD" id="cd00090">
    <property type="entry name" value="HTH_ARSR"/>
    <property type="match status" value="1"/>
</dbReference>
<dbReference type="GO" id="GO:0003700">
    <property type="term" value="F:DNA-binding transcription factor activity"/>
    <property type="evidence" value="ECO:0007669"/>
    <property type="project" value="InterPro"/>
</dbReference>
<dbReference type="InterPro" id="IPR036388">
    <property type="entry name" value="WH-like_DNA-bd_sf"/>
</dbReference>
<dbReference type="Proteomes" id="UP000318801">
    <property type="component" value="Unassembled WGS sequence"/>
</dbReference>
<dbReference type="Gene3D" id="3.40.50.150">
    <property type="entry name" value="Vaccinia Virus protein VP39"/>
    <property type="match status" value="1"/>
</dbReference>
<dbReference type="InterPro" id="IPR011991">
    <property type="entry name" value="ArsR-like_HTH"/>
</dbReference>